<accession>A0A518DGC0</accession>
<keyword evidence="2" id="KW-0223">Dioxygenase</keyword>
<keyword evidence="2" id="KW-0560">Oxidoreductase</keyword>
<dbReference type="AlphaFoldDB" id="A0A518DGC0"/>
<comment type="cofactor">
    <cofactor evidence="1">
        <name>Fe(2+)</name>
        <dbReference type="ChEBI" id="CHEBI:29033"/>
    </cofactor>
</comment>
<gene>
    <name evidence="2" type="ORF">Pla175_38870</name>
</gene>
<dbReference type="SUPFAM" id="SSF51197">
    <property type="entry name" value="Clavaminate synthase-like"/>
    <property type="match status" value="1"/>
</dbReference>
<evidence type="ECO:0000256" key="1">
    <source>
        <dbReference type="ARBA" id="ARBA00001954"/>
    </source>
</evidence>
<dbReference type="RefSeq" id="WP_145289063.1">
    <property type="nucleotide sequence ID" value="NZ_CP036291.1"/>
</dbReference>
<dbReference type="KEGG" id="pnd:Pla175_38870"/>
<keyword evidence="3" id="KW-1185">Reference proteome</keyword>
<dbReference type="EMBL" id="CP036291">
    <property type="protein sequence ID" value="QDU90482.1"/>
    <property type="molecule type" value="Genomic_DNA"/>
</dbReference>
<dbReference type="InterPro" id="IPR008775">
    <property type="entry name" value="Phytyl_CoA_dOase-like"/>
</dbReference>
<dbReference type="GO" id="GO:0005506">
    <property type="term" value="F:iron ion binding"/>
    <property type="evidence" value="ECO:0007669"/>
    <property type="project" value="UniProtKB-ARBA"/>
</dbReference>
<dbReference type="Proteomes" id="UP000317429">
    <property type="component" value="Chromosome"/>
</dbReference>
<evidence type="ECO:0000313" key="2">
    <source>
        <dbReference type="EMBL" id="QDU90482.1"/>
    </source>
</evidence>
<dbReference type="OrthoDB" id="9791262at2"/>
<name>A0A518DGC0_9BACT</name>
<dbReference type="Pfam" id="PF05721">
    <property type="entry name" value="PhyH"/>
    <property type="match status" value="1"/>
</dbReference>
<dbReference type="PANTHER" id="PTHR20883">
    <property type="entry name" value="PHYTANOYL-COA DIOXYGENASE DOMAIN CONTAINING 1"/>
    <property type="match status" value="1"/>
</dbReference>
<protein>
    <submittedName>
        <fullName evidence="2">Phytanoyl-CoA dioxygenase (PhyH)</fullName>
    </submittedName>
</protein>
<organism evidence="2 3">
    <name type="scientific">Pirellulimonas nuda</name>
    <dbReference type="NCBI Taxonomy" id="2528009"/>
    <lineage>
        <taxon>Bacteria</taxon>
        <taxon>Pseudomonadati</taxon>
        <taxon>Planctomycetota</taxon>
        <taxon>Planctomycetia</taxon>
        <taxon>Pirellulales</taxon>
        <taxon>Lacipirellulaceae</taxon>
        <taxon>Pirellulimonas</taxon>
    </lineage>
</organism>
<sequence length="299" mass="33069">MRVVLEHAVENHPDWLYQAPNDVTSVEGWPAEPAAAMDSYHEQGYLLVRGAFGPEAVQRARDELAAMRLADDPRCEGVYFEGAVRDRLGAVGQTGVEEPGRLPQLEPAVRAEYVRKFMGFVDRHPPLAEIANCPRMRGLVEGLVGGPAELFQEMAMIKPPRGREKPWHQDHAYFNAPLDTPIVGVWIALTEVSPESGGMYVIPGGHRRGALPHFQRRDWQVCDTLPGEWAAQGYKAAAAPMNAGDALLFSSLLPHGTPTNRSDRQRWALQFHYRSAGAPSCPEQERLDLFGGEGRNVTC</sequence>
<dbReference type="PANTHER" id="PTHR20883:SF48">
    <property type="entry name" value="ECTOINE DIOXYGENASE"/>
    <property type="match status" value="1"/>
</dbReference>
<reference evidence="2 3" key="1">
    <citation type="submission" date="2019-02" db="EMBL/GenBank/DDBJ databases">
        <title>Deep-cultivation of Planctomycetes and their phenomic and genomic characterization uncovers novel biology.</title>
        <authorList>
            <person name="Wiegand S."/>
            <person name="Jogler M."/>
            <person name="Boedeker C."/>
            <person name="Pinto D."/>
            <person name="Vollmers J."/>
            <person name="Rivas-Marin E."/>
            <person name="Kohn T."/>
            <person name="Peeters S.H."/>
            <person name="Heuer A."/>
            <person name="Rast P."/>
            <person name="Oberbeckmann S."/>
            <person name="Bunk B."/>
            <person name="Jeske O."/>
            <person name="Meyerdierks A."/>
            <person name="Storesund J.E."/>
            <person name="Kallscheuer N."/>
            <person name="Luecker S."/>
            <person name="Lage O.M."/>
            <person name="Pohl T."/>
            <person name="Merkel B.J."/>
            <person name="Hornburger P."/>
            <person name="Mueller R.-W."/>
            <person name="Bruemmer F."/>
            <person name="Labrenz M."/>
            <person name="Spormann A.M."/>
            <person name="Op den Camp H."/>
            <person name="Overmann J."/>
            <person name="Amann R."/>
            <person name="Jetten M.S.M."/>
            <person name="Mascher T."/>
            <person name="Medema M.H."/>
            <person name="Devos D.P."/>
            <person name="Kaster A.-K."/>
            <person name="Ovreas L."/>
            <person name="Rohde M."/>
            <person name="Galperin M.Y."/>
            <person name="Jogler C."/>
        </authorList>
    </citation>
    <scope>NUCLEOTIDE SEQUENCE [LARGE SCALE GENOMIC DNA]</scope>
    <source>
        <strain evidence="2 3">Pla175</strain>
    </source>
</reference>
<evidence type="ECO:0000313" key="3">
    <source>
        <dbReference type="Proteomes" id="UP000317429"/>
    </source>
</evidence>
<dbReference type="Gene3D" id="2.60.120.620">
    <property type="entry name" value="q2cbj1_9rhob like domain"/>
    <property type="match status" value="1"/>
</dbReference>
<dbReference type="GO" id="GO:0016706">
    <property type="term" value="F:2-oxoglutarate-dependent dioxygenase activity"/>
    <property type="evidence" value="ECO:0007669"/>
    <property type="project" value="UniProtKB-ARBA"/>
</dbReference>
<proteinExistence type="predicted"/>